<name>A0ABS5HZG6_9GAMM</name>
<keyword evidence="3" id="KW-0663">Pyridoxal phosphate</keyword>
<comment type="similarity">
    <text evidence="2">Belongs to the ACC deaminase/D-cysteine desulfhydrase family.</text>
</comment>
<dbReference type="PANTHER" id="PTHR43780:SF2">
    <property type="entry name" value="1-AMINOCYCLOPROPANE-1-CARBOXYLATE DEAMINASE-RELATED"/>
    <property type="match status" value="1"/>
</dbReference>
<dbReference type="EMBL" id="JAAIKR010000002">
    <property type="protein sequence ID" value="MBR9727056.1"/>
    <property type="molecule type" value="Genomic_DNA"/>
</dbReference>
<dbReference type="RefSeq" id="WP_153663145.1">
    <property type="nucleotide sequence ID" value="NZ_JAAIKR010000002.1"/>
</dbReference>
<proteinExistence type="inferred from homology"/>
<evidence type="ECO:0000313" key="4">
    <source>
        <dbReference type="EMBL" id="MBR9727056.1"/>
    </source>
</evidence>
<dbReference type="PANTHER" id="PTHR43780">
    <property type="entry name" value="1-AMINOCYCLOPROPANE-1-CARBOXYLATE DEAMINASE-RELATED"/>
    <property type="match status" value="1"/>
</dbReference>
<keyword evidence="5" id="KW-1185">Reference proteome</keyword>
<evidence type="ECO:0000256" key="1">
    <source>
        <dbReference type="ARBA" id="ARBA00001933"/>
    </source>
</evidence>
<dbReference type="SUPFAM" id="SSF53686">
    <property type="entry name" value="Tryptophan synthase beta subunit-like PLP-dependent enzymes"/>
    <property type="match status" value="1"/>
</dbReference>
<dbReference type="Proteomes" id="UP000811844">
    <property type="component" value="Unassembled WGS sequence"/>
</dbReference>
<dbReference type="InterPro" id="IPR027278">
    <property type="entry name" value="ACCD_DCysDesulf"/>
</dbReference>
<organism evidence="4 5">
    <name type="scientific">Shewanella intestini</name>
    <dbReference type="NCBI Taxonomy" id="2017544"/>
    <lineage>
        <taxon>Bacteria</taxon>
        <taxon>Pseudomonadati</taxon>
        <taxon>Pseudomonadota</taxon>
        <taxon>Gammaproteobacteria</taxon>
        <taxon>Alteromonadales</taxon>
        <taxon>Shewanellaceae</taxon>
        <taxon>Shewanella</taxon>
    </lineage>
</organism>
<reference evidence="4 5" key="1">
    <citation type="submission" date="2020-02" db="EMBL/GenBank/DDBJ databases">
        <title>Shewanella WXL01 sp. nov., a marine bacterium isolated from green algae in Luhuitou Fringing Reef (Northern South China Sea).</title>
        <authorList>
            <person name="Wang X."/>
        </authorList>
    </citation>
    <scope>NUCLEOTIDE SEQUENCE [LARGE SCALE GENOMIC DNA]</scope>
    <source>
        <strain evidence="4 5">MCCC 1A01895</strain>
    </source>
</reference>
<evidence type="ECO:0000313" key="5">
    <source>
        <dbReference type="Proteomes" id="UP000811844"/>
    </source>
</evidence>
<comment type="caution">
    <text evidence="4">The sequence shown here is derived from an EMBL/GenBank/DDBJ whole genome shotgun (WGS) entry which is preliminary data.</text>
</comment>
<dbReference type="Gene3D" id="3.40.50.1100">
    <property type="match status" value="2"/>
</dbReference>
<evidence type="ECO:0000256" key="3">
    <source>
        <dbReference type="ARBA" id="ARBA00022898"/>
    </source>
</evidence>
<gene>
    <name evidence="4" type="ORF">G3R48_03480</name>
</gene>
<sequence>MNLPSPIESITFENQCVFVKRDDLIDDDFSGNKARKFDYFFNHDFPNVKRIIGSGSAQANSLYSLSVLAKIKGWQLDFYVDHIPSYLAKNPQGNYLGALEHGANVISVSEHPQFKQINAATLDLKMAQITQHYLNDNDPCTLLFVAEGGRCEYAKQGVEKLGQEIIVWALAQRYQQCEVFLPAGTGTTALYLQRFFNHHDTQGVTINVLTCATVGNDDYLRQQFSSLETNTDDHPHIINNGKKYHFGKLDLSCYRMWQHVCQQGIEFDMLYDPVGFLVLQHYLRQKKSATHEINWPLLYIHQGGLKGNKTMLARYKRKFGE</sequence>
<dbReference type="InterPro" id="IPR036052">
    <property type="entry name" value="TrpB-like_PALP_sf"/>
</dbReference>
<accession>A0ABS5HZG6</accession>
<comment type="cofactor">
    <cofactor evidence="1">
        <name>pyridoxal 5'-phosphate</name>
        <dbReference type="ChEBI" id="CHEBI:597326"/>
    </cofactor>
</comment>
<protein>
    <submittedName>
        <fullName evidence="4">1-aminocyclopropane-1-carboxylate deaminase/D-cysteine desulfhydrase</fullName>
    </submittedName>
</protein>
<evidence type="ECO:0000256" key="2">
    <source>
        <dbReference type="ARBA" id="ARBA00008639"/>
    </source>
</evidence>
<dbReference type="PIRSF" id="PIRSF006278">
    <property type="entry name" value="ACCD_DCysDesulf"/>
    <property type="match status" value="1"/>
</dbReference>